<feature type="binding site" evidence="7">
    <location>
        <begin position="321"/>
        <end position="324"/>
    </location>
    <ligand>
        <name>GTP</name>
        <dbReference type="ChEBI" id="CHEBI:37565"/>
    </ligand>
</feature>
<dbReference type="InterPro" id="IPR025121">
    <property type="entry name" value="GTPase_HflX_N"/>
</dbReference>
<dbReference type="FunFam" id="3.40.50.11060:FF:000001">
    <property type="entry name" value="GTPase HflX"/>
    <property type="match status" value="1"/>
</dbReference>
<evidence type="ECO:0000313" key="11">
    <source>
        <dbReference type="EMBL" id="MBB6215203.1"/>
    </source>
</evidence>
<keyword evidence="2 8" id="KW-0479">Metal-binding</keyword>
<dbReference type="Gene3D" id="6.10.250.2860">
    <property type="match status" value="1"/>
</dbReference>
<dbReference type="PANTHER" id="PTHR10229:SF4">
    <property type="entry name" value="GTPASE HFLX"/>
    <property type="match status" value="1"/>
</dbReference>
<gene>
    <name evidence="6" type="primary">hflX</name>
    <name evidence="11" type="ORF">HNQ80_001292</name>
</gene>
<dbReference type="GO" id="GO:0043022">
    <property type="term" value="F:ribosome binding"/>
    <property type="evidence" value="ECO:0007669"/>
    <property type="project" value="TreeGrafter"/>
</dbReference>
<keyword evidence="9" id="KW-0175">Coiled coil</keyword>
<feature type="binding site" evidence="7">
    <location>
        <begin position="341"/>
        <end position="343"/>
    </location>
    <ligand>
        <name>GTP</name>
        <dbReference type="ChEBI" id="CHEBI:37565"/>
    </ligand>
</feature>
<feature type="binding site" evidence="8">
    <location>
        <position position="208"/>
    </location>
    <ligand>
        <name>Mg(2+)</name>
        <dbReference type="ChEBI" id="CHEBI:18420"/>
    </ligand>
</feature>
<dbReference type="InterPro" id="IPR042108">
    <property type="entry name" value="GTPase_HflX_N_sf"/>
</dbReference>
<comment type="cofactor">
    <cofactor evidence="8">
        <name>Mg(2+)</name>
        <dbReference type="ChEBI" id="CHEBI:18420"/>
    </cofactor>
</comment>
<proteinExistence type="inferred from homology"/>
<name>A0A841KP64_9FIRM</name>
<dbReference type="HAMAP" id="MF_00900">
    <property type="entry name" value="GTPase_HflX"/>
    <property type="match status" value="1"/>
</dbReference>
<keyword evidence="5 6" id="KW-0342">GTP-binding</keyword>
<accession>A0A841KP64</accession>
<evidence type="ECO:0000256" key="7">
    <source>
        <dbReference type="PIRSR" id="PIRSR006809-1"/>
    </source>
</evidence>
<evidence type="ECO:0000256" key="9">
    <source>
        <dbReference type="SAM" id="Coils"/>
    </source>
</evidence>
<keyword evidence="12" id="KW-1185">Reference proteome</keyword>
<dbReference type="SUPFAM" id="SSF52540">
    <property type="entry name" value="P-loop containing nucleoside triphosphate hydrolases"/>
    <property type="match status" value="1"/>
</dbReference>
<evidence type="ECO:0000313" key="12">
    <source>
        <dbReference type="Proteomes" id="UP000579281"/>
    </source>
</evidence>
<evidence type="ECO:0000256" key="3">
    <source>
        <dbReference type="ARBA" id="ARBA00022741"/>
    </source>
</evidence>
<comment type="subunit">
    <text evidence="6">Monomer. Associates with the 50S ribosomal subunit.</text>
</comment>
<dbReference type="InterPro" id="IPR030394">
    <property type="entry name" value="G_HFLX_dom"/>
</dbReference>
<dbReference type="Pfam" id="PF13167">
    <property type="entry name" value="GTP-bdg_N"/>
    <property type="match status" value="1"/>
</dbReference>
<dbReference type="EMBL" id="JACHEN010000006">
    <property type="protein sequence ID" value="MBB6215203.1"/>
    <property type="molecule type" value="Genomic_DNA"/>
</dbReference>
<comment type="caution">
    <text evidence="11">The sequence shown here is derived from an EMBL/GenBank/DDBJ whole genome shotgun (WGS) entry which is preliminary data.</text>
</comment>
<dbReference type="PROSITE" id="PS51705">
    <property type="entry name" value="G_HFLX"/>
    <property type="match status" value="1"/>
</dbReference>
<dbReference type="GO" id="GO:0005525">
    <property type="term" value="F:GTP binding"/>
    <property type="evidence" value="ECO:0007669"/>
    <property type="project" value="UniProtKB-UniRule"/>
</dbReference>
<comment type="subcellular location">
    <subcellularLocation>
        <location evidence="6">Cytoplasm</location>
    </subcellularLocation>
    <text evidence="6">May associate with membranes.</text>
</comment>
<keyword evidence="4 8" id="KW-0460">Magnesium</keyword>
<evidence type="ECO:0000256" key="1">
    <source>
        <dbReference type="ARBA" id="ARBA00022490"/>
    </source>
</evidence>
<dbReference type="InterPro" id="IPR016496">
    <property type="entry name" value="GTPase_HflX"/>
</dbReference>
<evidence type="ECO:0000256" key="6">
    <source>
        <dbReference type="HAMAP-Rule" id="MF_00900"/>
    </source>
</evidence>
<comment type="similarity">
    <text evidence="6">Belongs to the TRAFAC class OBG-HflX-like GTPase superfamily. HflX GTPase family.</text>
</comment>
<dbReference type="Proteomes" id="UP000579281">
    <property type="component" value="Unassembled WGS sequence"/>
</dbReference>
<dbReference type="Pfam" id="PF01926">
    <property type="entry name" value="MMR_HSR1"/>
    <property type="match status" value="1"/>
</dbReference>
<dbReference type="InterPro" id="IPR032305">
    <property type="entry name" value="GTP-bd_M"/>
</dbReference>
<comment type="function">
    <text evidence="6">GTPase that associates with the 50S ribosomal subunit and may have a role during protein synthesis or ribosome biogenesis.</text>
</comment>
<dbReference type="RefSeq" id="WP_184309290.1">
    <property type="nucleotide sequence ID" value="NZ_JACHEN010000006.1"/>
</dbReference>
<protein>
    <recommendedName>
        <fullName evidence="6">GTPase HflX</fullName>
    </recommendedName>
    <alternativeName>
        <fullName evidence="6">GTP-binding protein HflX</fullName>
    </alternativeName>
</protein>
<organism evidence="11 12">
    <name type="scientific">Anaerosolibacter carboniphilus</name>
    <dbReference type="NCBI Taxonomy" id="1417629"/>
    <lineage>
        <taxon>Bacteria</taxon>
        <taxon>Bacillati</taxon>
        <taxon>Bacillota</taxon>
        <taxon>Clostridia</taxon>
        <taxon>Peptostreptococcales</taxon>
        <taxon>Thermotaleaceae</taxon>
        <taxon>Anaerosolibacter</taxon>
    </lineage>
</organism>
<dbReference type="Gene3D" id="3.40.50.11060">
    <property type="entry name" value="GTPase HflX, N-terminal domain"/>
    <property type="match status" value="1"/>
</dbReference>
<feature type="binding site" evidence="7">
    <location>
        <begin position="201"/>
        <end position="208"/>
    </location>
    <ligand>
        <name>GTP</name>
        <dbReference type="ChEBI" id="CHEBI:37565"/>
    </ligand>
</feature>
<dbReference type="InterPro" id="IPR027417">
    <property type="entry name" value="P-loop_NTPase"/>
</dbReference>
<dbReference type="GO" id="GO:0005737">
    <property type="term" value="C:cytoplasm"/>
    <property type="evidence" value="ECO:0007669"/>
    <property type="project" value="UniProtKB-SubCell"/>
</dbReference>
<evidence type="ECO:0000256" key="4">
    <source>
        <dbReference type="ARBA" id="ARBA00022842"/>
    </source>
</evidence>
<feature type="domain" description="Hflx-type G" evidence="10">
    <location>
        <begin position="195"/>
        <end position="363"/>
    </location>
</feature>
<dbReference type="NCBIfam" id="TIGR03156">
    <property type="entry name" value="GTP_HflX"/>
    <property type="match status" value="1"/>
</dbReference>
<evidence type="ECO:0000256" key="5">
    <source>
        <dbReference type="ARBA" id="ARBA00023134"/>
    </source>
</evidence>
<feature type="coiled-coil region" evidence="9">
    <location>
        <begin position="154"/>
        <end position="188"/>
    </location>
</feature>
<dbReference type="GO" id="GO:0046872">
    <property type="term" value="F:metal ion binding"/>
    <property type="evidence" value="ECO:0007669"/>
    <property type="project" value="UniProtKB-KW"/>
</dbReference>
<dbReference type="PANTHER" id="PTHR10229">
    <property type="entry name" value="GTP-BINDING PROTEIN HFLX"/>
    <property type="match status" value="1"/>
</dbReference>
<dbReference type="FunFam" id="3.40.50.300:FF:001198">
    <property type="entry name" value="GTPase HflX"/>
    <property type="match status" value="1"/>
</dbReference>
<reference evidence="11 12" key="1">
    <citation type="submission" date="2020-08" db="EMBL/GenBank/DDBJ databases">
        <title>Genomic Encyclopedia of Type Strains, Phase IV (KMG-IV): sequencing the most valuable type-strain genomes for metagenomic binning, comparative biology and taxonomic classification.</title>
        <authorList>
            <person name="Goeker M."/>
        </authorList>
    </citation>
    <scope>NUCLEOTIDE SEQUENCE [LARGE SCALE GENOMIC DNA]</scope>
    <source>
        <strain evidence="11 12">DSM 103526</strain>
    </source>
</reference>
<dbReference type="InterPro" id="IPR006073">
    <property type="entry name" value="GTP-bd"/>
</dbReference>
<keyword evidence="1 6" id="KW-0963">Cytoplasm</keyword>
<feature type="binding site" evidence="8">
    <location>
        <position position="235"/>
    </location>
    <ligand>
        <name>Mg(2+)</name>
        <dbReference type="ChEBI" id="CHEBI:18420"/>
    </ligand>
</feature>
<dbReference type="AlphaFoldDB" id="A0A841KP64"/>
<dbReference type="Gene3D" id="3.40.50.300">
    <property type="entry name" value="P-loop containing nucleotide triphosphate hydrolases"/>
    <property type="match status" value="1"/>
</dbReference>
<dbReference type="Pfam" id="PF16360">
    <property type="entry name" value="GTP-bdg_M"/>
    <property type="match status" value="1"/>
</dbReference>
<evidence type="ECO:0000256" key="2">
    <source>
        <dbReference type="ARBA" id="ARBA00022723"/>
    </source>
</evidence>
<keyword evidence="3 6" id="KW-0547">Nucleotide-binding</keyword>
<dbReference type="PRINTS" id="PR00326">
    <property type="entry name" value="GTP1OBG"/>
</dbReference>
<feature type="binding site" evidence="7">
    <location>
        <begin position="255"/>
        <end position="258"/>
    </location>
    <ligand>
        <name>GTP</name>
        <dbReference type="ChEBI" id="CHEBI:37565"/>
    </ligand>
</feature>
<evidence type="ECO:0000256" key="8">
    <source>
        <dbReference type="PIRSR" id="PIRSR006809-2"/>
    </source>
</evidence>
<sequence length="418" mass="47569">MNQKAILVGVKLSHQDNYEYMMEELENLAAACDVEVVGQITQKLSRVNPSSYIGNGKIQETLALLEQNDGNMVIFNDELSPTQIRNLEGALKCKVIDRTILILDIFAQRAKTREAQLQVEIAHLQYMLPRLIGLRESLGRQSGGVGTKNRGAGEKKLELDRRKIEEKITVLNKELEILVAQRQNQRKQRKKKEIPVVSLVGYTNAGKSTMMNALLELFMPSTDKKVFEKDMLFATLETSVRNIKLPDNKSFLLTDTVGFVSKLPHHLIKAFRSTLEEVAEADLLIHVIDYSNPQYKQHIEVTKNTLKEIGIGDIPTIYAYNKVDLMDIEIPIVQKDCVYLSAKQKIGMHELIQMICDQIFQDYIQCTLLIPYSHGELVSYFNENAHVLSIDYEDDGTKLTVECKNSDFKKCQAYVIQE</sequence>
<dbReference type="GO" id="GO:0003924">
    <property type="term" value="F:GTPase activity"/>
    <property type="evidence" value="ECO:0007669"/>
    <property type="project" value="UniProtKB-UniRule"/>
</dbReference>
<dbReference type="CDD" id="cd01878">
    <property type="entry name" value="HflX"/>
    <property type="match status" value="1"/>
</dbReference>
<evidence type="ECO:0000259" key="10">
    <source>
        <dbReference type="PROSITE" id="PS51705"/>
    </source>
</evidence>
<dbReference type="PIRSF" id="PIRSF006809">
    <property type="entry name" value="GTP-binding_hflX_prd"/>
    <property type="match status" value="1"/>
</dbReference>